<dbReference type="RefSeq" id="WP_076515138.1">
    <property type="nucleotide sequence ID" value="NZ_FTOH01000004.1"/>
</dbReference>
<sequence length="464" mass="53438">MNAWLYLYFPDMYLHSLVHDYHSPVIVITQDQQRVVQVSAAAKQCGIRPDMPLASALFLCPEVVCHTLNQEYAEQLLQQRALWAYRYSAQIFPDPADGLWLEAGSMLRLFGGIEAFVNTLKDGCQQHQWPLQYGLGLTPVSARWQALADVQTLSLNTAQQQHALQTLPLDKLHLNDAQLLALQRLGIQHLGELLQLPLAETGRRICPQLMQQLQQLHGQQKPPSSLFTPPLKFSEKVIFSHDAEHRNGLFFPLARLLDSLCGFLHHHQLSVRWLALRLLHREPPETRWLFSFANHEYRYEELLQLCRYQLDKQSLRAPVTELQLSVTQFTSRQHEQASCLATDDQTPLSGSLINRLQARLSASQVSVLQSTGDPRPEASWQAQPADESVTDSLSRTGDWPIWLLPEPVPYPPPADIIQGPLRITSGWWDSWMTRRDYYQVMQDEQLLWVFRDDQKRWFLHGYFS</sequence>
<accession>A0A1N7LYS2</accession>
<evidence type="ECO:0000256" key="1">
    <source>
        <dbReference type="ARBA" id="ARBA00010945"/>
    </source>
</evidence>
<dbReference type="CDD" id="cd03468">
    <property type="entry name" value="PolY_like"/>
    <property type="match status" value="1"/>
</dbReference>
<dbReference type="InterPro" id="IPR043128">
    <property type="entry name" value="Rev_trsase/Diguanyl_cyclase"/>
</dbReference>
<dbReference type="Gene3D" id="3.30.70.270">
    <property type="match status" value="1"/>
</dbReference>
<evidence type="ECO:0000256" key="2">
    <source>
        <dbReference type="ARBA" id="ARBA00022763"/>
    </source>
</evidence>
<dbReference type="SUPFAM" id="SSF56672">
    <property type="entry name" value="DNA/RNA polymerases"/>
    <property type="match status" value="1"/>
</dbReference>
<dbReference type="EMBL" id="FTOH01000004">
    <property type="protein sequence ID" value="SIS78861.1"/>
    <property type="molecule type" value="Genomic_DNA"/>
</dbReference>
<reference evidence="6" key="1">
    <citation type="submission" date="2017-01" db="EMBL/GenBank/DDBJ databases">
        <authorList>
            <person name="Varghese N."/>
            <person name="Submissions S."/>
        </authorList>
    </citation>
    <scope>NUCLEOTIDE SEQUENCE [LARGE SCALE GENOMIC DNA]</scope>
    <source>
        <strain evidence="6">DSM 24913</strain>
    </source>
</reference>
<feature type="region of interest" description="Disordered" evidence="3">
    <location>
        <begin position="367"/>
        <end position="392"/>
    </location>
</feature>
<feature type="domain" description="UmuC" evidence="4">
    <location>
        <begin position="23"/>
        <end position="143"/>
    </location>
</feature>
<dbReference type="AlphaFoldDB" id="A0A1N7LYS2"/>
<proteinExistence type="inferred from homology"/>
<keyword evidence="6" id="KW-1185">Reference proteome</keyword>
<comment type="similarity">
    <text evidence="1">Belongs to the DNA polymerase type-Y family.</text>
</comment>
<protein>
    <submittedName>
        <fullName evidence="5">Protein ImuB</fullName>
    </submittedName>
</protein>
<dbReference type="InterPro" id="IPR043502">
    <property type="entry name" value="DNA/RNA_pol_sf"/>
</dbReference>
<evidence type="ECO:0000313" key="5">
    <source>
        <dbReference type="EMBL" id="SIS78861.1"/>
    </source>
</evidence>
<keyword evidence="2" id="KW-0227">DNA damage</keyword>
<dbReference type="Gene3D" id="3.40.1170.60">
    <property type="match status" value="1"/>
</dbReference>
<evidence type="ECO:0000313" key="6">
    <source>
        <dbReference type="Proteomes" id="UP000185639"/>
    </source>
</evidence>
<gene>
    <name evidence="5" type="ORF">SAMN05421686_104300</name>
</gene>
<name>A0A1N7LYS2_9GAMM</name>
<organism evidence="5 6">
    <name type="scientific">Thalassolituus maritimus</name>
    <dbReference type="NCBI Taxonomy" id="484498"/>
    <lineage>
        <taxon>Bacteria</taxon>
        <taxon>Pseudomonadati</taxon>
        <taxon>Pseudomonadota</taxon>
        <taxon>Gammaproteobacteria</taxon>
        <taxon>Oceanospirillales</taxon>
        <taxon>Oceanospirillaceae</taxon>
        <taxon>Thalassolituus</taxon>
    </lineage>
</organism>
<dbReference type="OrthoDB" id="5298951at2"/>
<dbReference type="STRING" id="484498.SAMN05421686_104300"/>
<evidence type="ECO:0000256" key="3">
    <source>
        <dbReference type="SAM" id="MobiDB-lite"/>
    </source>
</evidence>
<dbReference type="Proteomes" id="UP000185639">
    <property type="component" value="Unassembled WGS sequence"/>
</dbReference>
<evidence type="ECO:0000259" key="4">
    <source>
        <dbReference type="Pfam" id="PF00817"/>
    </source>
</evidence>
<dbReference type="InterPro" id="IPR001126">
    <property type="entry name" value="UmuC"/>
</dbReference>
<dbReference type="GO" id="GO:0006281">
    <property type="term" value="P:DNA repair"/>
    <property type="evidence" value="ECO:0007669"/>
    <property type="project" value="InterPro"/>
</dbReference>
<dbReference type="PANTHER" id="PTHR35369">
    <property type="entry name" value="BLR3025 PROTEIN-RELATED"/>
    <property type="match status" value="1"/>
</dbReference>
<dbReference type="InterPro" id="IPR050356">
    <property type="entry name" value="SulA_CellDiv_inhibitor"/>
</dbReference>
<dbReference type="PANTHER" id="PTHR35369:SF2">
    <property type="entry name" value="BLR3025 PROTEIN"/>
    <property type="match status" value="1"/>
</dbReference>
<dbReference type="Pfam" id="PF00817">
    <property type="entry name" value="IMS"/>
    <property type="match status" value="1"/>
</dbReference>